<sequence length="31" mass="3785">MFYNYIIESTKNGEIYSGYTEDLQKRLKEHN</sequence>
<accession>A0A0G0XFR0</accession>
<protein>
    <recommendedName>
        <fullName evidence="1">GIY-YIG domain-containing protein</fullName>
    </recommendedName>
</protein>
<dbReference type="Proteomes" id="UP000033856">
    <property type="component" value="Unassembled WGS sequence"/>
</dbReference>
<feature type="domain" description="GIY-YIG" evidence="1">
    <location>
        <begin position="2"/>
        <end position="31"/>
    </location>
</feature>
<proteinExistence type="predicted"/>
<evidence type="ECO:0000313" key="3">
    <source>
        <dbReference type="Proteomes" id="UP000033856"/>
    </source>
</evidence>
<dbReference type="Pfam" id="PF01541">
    <property type="entry name" value="GIY-YIG"/>
    <property type="match status" value="1"/>
</dbReference>
<dbReference type="InterPro" id="IPR035901">
    <property type="entry name" value="GIY-YIG_endonuc_sf"/>
</dbReference>
<dbReference type="InterPro" id="IPR000305">
    <property type="entry name" value="GIY-YIG_endonuc"/>
</dbReference>
<dbReference type="AlphaFoldDB" id="A0A0G0XFR0"/>
<dbReference type="SUPFAM" id="SSF82771">
    <property type="entry name" value="GIY-YIG endonuclease"/>
    <property type="match status" value="1"/>
</dbReference>
<evidence type="ECO:0000259" key="1">
    <source>
        <dbReference type="Pfam" id="PF01541"/>
    </source>
</evidence>
<gene>
    <name evidence="2" type="ORF">UU83_C0043G0011</name>
</gene>
<comment type="caution">
    <text evidence="2">The sequence shown here is derived from an EMBL/GenBank/DDBJ whole genome shotgun (WGS) entry which is preliminary data.</text>
</comment>
<dbReference type="Gene3D" id="3.40.1440.10">
    <property type="entry name" value="GIY-YIG endonuclease"/>
    <property type="match status" value="1"/>
</dbReference>
<reference evidence="2 3" key="1">
    <citation type="journal article" date="2015" name="Nature">
        <title>rRNA introns, odd ribosomes, and small enigmatic genomes across a large radiation of phyla.</title>
        <authorList>
            <person name="Brown C.T."/>
            <person name="Hug L.A."/>
            <person name="Thomas B.C."/>
            <person name="Sharon I."/>
            <person name="Castelle C.J."/>
            <person name="Singh A."/>
            <person name="Wilkins M.J."/>
            <person name="Williams K.H."/>
            <person name="Banfield J.F."/>
        </authorList>
    </citation>
    <scope>NUCLEOTIDE SEQUENCE [LARGE SCALE GENOMIC DNA]</scope>
</reference>
<feature type="non-terminal residue" evidence="2">
    <location>
        <position position="31"/>
    </location>
</feature>
<dbReference type="EMBL" id="LCCD01000043">
    <property type="protein sequence ID" value="KKS23694.1"/>
    <property type="molecule type" value="Genomic_DNA"/>
</dbReference>
<name>A0A0G0XFR0_9BACT</name>
<evidence type="ECO:0000313" key="2">
    <source>
        <dbReference type="EMBL" id="KKS23694.1"/>
    </source>
</evidence>
<organism evidence="2 3">
    <name type="scientific">Candidatus Jorgensenbacteria bacterium GW2011_GWF2_41_8</name>
    <dbReference type="NCBI Taxonomy" id="1618667"/>
    <lineage>
        <taxon>Bacteria</taxon>
        <taxon>Candidatus Joergenseniibacteriota</taxon>
    </lineage>
</organism>